<dbReference type="Proteomes" id="UP000681720">
    <property type="component" value="Unassembled WGS sequence"/>
</dbReference>
<protein>
    <submittedName>
        <fullName evidence="1">Uncharacterized protein</fullName>
    </submittedName>
</protein>
<dbReference type="EMBL" id="CAJOBJ010134958">
    <property type="protein sequence ID" value="CAF4738032.1"/>
    <property type="molecule type" value="Genomic_DNA"/>
</dbReference>
<evidence type="ECO:0000313" key="2">
    <source>
        <dbReference type="EMBL" id="CAF4433877.1"/>
    </source>
</evidence>
<evidence type="ECO:0000313" key="3">
    <source>
        <dbReference type="EMBL" id="CAF4738032.1"/>
    </source>
</evidence>
<dbReference type="EMBL" id="CAJOBH010062890">
    <property type="protein sequence ID" value="CAF4433877.1"/>
    <property type="molecule type" value="Genomic_DNA"/>
</dbReference>
<dbReference type="AlphaFoldDB" id="A0A8S2VVQ8"/>
<name>A0A8S2VVQ8_9BILA</name>
<evidence type="ECO:0000313" key="1">
    <source>
        <dbReference type="EMBL" id="CAF4411086.1"/>
    </source>
</evidence>
<organism evidence="1 4">
    <name type="scientific">Rotaria magnacalcarata</name>
    <dbReference type="NCBI Taxonomy" id="392030"/>
    <lineage>
        <taxon>Eukaryota</taxon>
        <taxon>Metazoa</taxon>
        <taxon>Spiralia</taxon>
        <taxon>Gnathifera</taxon>
        <taxon>Rotifera</taxon>
        <taxon>Eurotatoria</taxon>
        <taxon>Bdelloidea</taxon>
        <taxon>Philodinida</taxon>
        <taxon>Philodinidae</taxon>
        <taxon>Rotaria</taxon>
    </lineage>
</organism>
<comment type="caution">
    <text evidence="1">The sequence shown here is derived from an EMBL/GenBank/DDBJ whole genome shotgun (WGS) entry which is preliminary data.</text>
</comment>
<dbReference type="EMBL" id="CAJOBH010057980">
    <property type="protein sequence ID" value="CAF4411086.1"/>
    <property type="molecule type" value="Genomic_DNA"/>
</dbReference>
<feature type="non-terminal residue" evidence="1">
    <location>
        <position position="62"/>
    </location>
</feature>
<accession>A0A8S2VVQ8</accession>
<sequence length="62" mass="6894">MYYGGLIVVHLKISDGTIIGEKLNVANVSDGIAQMVFADEDDDDDEEANESFLKLIYQKTKL</sequence>
<evidence type="ECO:0000313" key="4">
    <source>
        <dbReference type="Proteomes" id="UP000681967"/>
    </source>
</evidence>
<reference evidence="1" key="1">
    <citation type="submission" date="2021-02" db="EMBL/GenBank/DDBJ databases">
        <authorList>
            <person name="Nowell W R."/>
        </authorList>
    </citation>
    <scope>NUCLEOTIDE SEQUENCE</scope>
</reference>
<dbReference type="Proteomes" id="UP000681967">
    <property type="component" value="Unassembled WGS sequence"/>
</dbReference>
<gene>
    <name evidence="1" type="ORF">BYL167_LOCUS31997</name>
    <name evidence="2" type="ORF">BYL167_LOCUS33004</name>
    <name evidence="3" type="ORF">GIL414_LOCUS44590</name>
</gene>
<proteinExistence type="predicted"/>